<dbReference type="Gene3D" id="3.30.210.10">
    <property type="entry name" value="DNA polymerase, thumb domain"/>
    <property type="match status" value="1"/>
</dbReference>
<dbReference type="Gene3D" id="1.10.150.110">
    <property type="entry name" value="DNA polymerase beta, N-terminal domain-like"/>
    <property type="match status" value="1"/>
</dbReference>
<keyword evidence="4" id="KW-0808">Transferase</keyword>
<dbReference type="InterPro" id="IPR028207">
    <property type="entry name" value="DNA_pol_B_palm_palm"/>
</dbReference>
<name>A0A516AGW6_CRYCO</name>
<dbReference type="InterPro" id="IPR036397">
    <property type="entry name" value="RNaseH_sf"/>
</dbReference>
<feature type="domain" description="DNA-directed DNA polymerase X" evidence="9">
    <location>
        <begin position="74"/>
        <end position="433"/>
    </location>
</feature>
<keyword evidence="5" id="KW-0548">Nucleotidyltransferase</keyword>
<sequence length="763" mass="83501">MRHVVGLGEGRGGAGGGGASFSGFLSPAKVEHSTLGESPAMKRARVAATGPKAEFFDDAGLDDGDVALAGKVGSLNGELLAEFESLLAFYASKKTEPWRERQYRKIVAVLKNLPFRITCLEDLNRPQCAVLNGGHTRTRVEEFLRRGKIQLAQNLQNDPRTVAISMLMNFGVQGGKGKYGSYVGTSTAEKWYDSGITTLPQLQHRIESDPTFLTHNQRVMWDFRSDFSQRVPRREVELIADVIAGVFPSSSVVEVMGSYSRGAPDCGDIDLLVTCHGDVGRRCSEAVEALTKAQFITATLRDSHHAPGAHSGQWMGGCRLASLVPARPGFADYTLHRRLDIKVYPPKFRAFAQLYFGSGQEFNRAIRLFATRQGYTLSDQGLRRATRGKNEKGEYGTLWEGPLLEDPSGCNWTTEASIFEFLGLPFIPLEDRDNGIGVARLEAMARAQATKPAAEEDCFIVPTDPRSVVAAANLQRLAPLPSLAEGWRSNGIVALDCEFVGVGRNTSGIGGERNALARASVVSYSGDVLLDTFVKVEEPVTDFRIHVTGLTQANLDQGISFQEARDHVIRLLEGRVVVGHSLAHDFKVLNYHPPAVLLRDTSSCPHLRPGDKGKSLKALSEQHLGVKIQDGTHCSVEDARAALYLYRSVQDLWDPTPPVLGTSAKAEALDKHLTEAAENMAAPVATGHNEPLAQHFDRLAARSHHYAKDHYVRVSRTLRSLPYHLQSPKDLLRPELRCVGRGKAHADIVRMLHEGVNEVNKGA</sequence>
<evidence type="ECO:0000256" key="6">
    <source>
        <dbReference type="ARBA" id="ARBA00022705"/>
    </source>
</evidence>
<proteinExistence type="evidence at transcript level"/>
<evidence type="ECO:0000256" key="4">
    <source>
        <dbReference type="ARBA" id="ARBA00022679"/>
    </source>
</evidence>
<dbReference type="SUPFAM" id="SSF47802">
    <property type="entry name" value="DNA polymerase beta, N-terminal domain-like"/>
    <property type="match status" value="1"/>
</dbReference>
<dbReference type="SUPFAM" id="SSF81301">
    <property type="entry name" value="Nucleotidyltransferase"/>
    <property type="match status" value="1"/>
</dbReference>
<evidence type="ECO:0000256" key="5">
    <source>
        <dbReference type="ARBA" id="ARBA00022695"/>
    </source>
</evidence>
<dbReference type="CDD" id="cd00141">
    <property type="entry name" value="NT_POLXc"/>
    <property type="match status" value="1"/>
</dbReference>
<dbReference type="AlphaFoldDB" id="A0A516AGW6"/>
<dbReference type="Pfam" id="PF00929">
    <property type="entry name" value="RNase_T"/>
    <property type="match status" value="1"/>
</dbReference>
<dbReference type="CDD" id="cd06144">
    <property type="entry name" value="REX4_like"/>
    <property type="match status" value="1"/>
</dbReference>
<dbReference type="InterPro" id="IPR027421">
    <property type="entry name" value="DNA_pol_lamdba_lyase_dom_sf"/>
</dbReference>
<dbReference type="InterPro" id="IPR022312">
    <property type="entry name" value="DNA_pol_X"/>
</dbReference>
<keyword evidence="7" id="KW-0540">Nuclease</keyword>
<dbReference type="InterPro" id="IPR002008">
    <property type="entry name" value="DNA_pol_X_beta-like"/>
</dbReference>
<dbReference type="Gene3D" id="3.30.420.10">
    <property type="entry name" value="Ribonuclease H-like superfamily/Ribonuclease H"/>
    <property type="match status" value="1"/>
</dbReference>
<evidence type="ECO:0000256" key="2">
    <source>
        <dbReference type="ARBA" id="ARBA00016937"/>
    </source>
</evidence>
<dbReference type="SMART" id="SM00479">
    <property type="entry name" value="EXOIII"/>
    <property type="match status" value="1"/>
</dbReference>
<dbReference type="Pfam" id="PF14791">
    <property type="entry name" value="DNA_pol_B_thumb"/>
    <property type="match status" value="1"/>
</dbReference>
<dbReference type="InterPro" id="IPR029398">
    <property type="entry name" value="PolB_thumb"/>
</dbReference>
<dbReference type="InterPro" id="IPR037160">
    <property type="entry name" value="DNA_Pol_thumb_sf"/>
</dbReference>
<dbReference type="Gene3D" id="1.10.150.20">
    <property type="entry name" value="5' to 3' exonuclease, C-terminal subdomain"/>
    <property type="match status" value="1"/>
</dbReference>
<dbReference type="PANTHER" id="PTHR11276:SF28">
    <property type="entry name" value="DNA POLYMERASE LAMBDA"/>
    <property type="match status" value="1"/>
</dbReference>
<evidence type="ECO:0000313" key="10">
    <source>
        <dbReference type="EMBL" id="QDO16554.1"/>
    </source>
</evidence>
<evidence type="ECO:0000259" key="9">
    <source>
        <dbReference type="SMART" id="SM00483"/>
    </source>
</evidence>
<dbReference type="PANTHER" id="PTHR11276">
    <property type="entry name" value="DNA POLYMERASE TYPE-X FAMILY MEMBER"/>
    <property type="match status" value="1"/>
</dbReference>
<dbReference type="GO" id="GO:0006303">
    <property type="term" value="P:double-strand break repair via nonhomologous end joining"/>
    <property type="evidence" value="ECO:0007669"/>
    <property type="project" value="TreeGrafter"/>
</dbReference>
<protein>
    <recommendedName>
        <fullName evidence="2">RNA exonuclease 4</fullName>
    </recommendedName>
</protein>
<dbReference type="PRINTS" id="PR00870">
    <property type="entry name" value="DNAPOLXBETA"/>
</dbReference>
<dbReference type="GO" id="GO:0005634">
    <property type="term" value="C:nucleus"/>
    <property type="evidence" value="ECO:0007669"/>
    <property type="project" value="TreeGrafter"/>
</dbReference>
<dbReference type="GO" id="GO:0003677">
    <property type="term" value="F:DNA binding"/>
    <property type="evidence" value="ECO:0007669"/>
    <property type="project" value="InterPro"/>
</dbReference>
<dbReference type="Pfam" id="PF14792">
    <property type="entry name" value="DNA_pol_B_palm"/>
    <property type="match status" value="1"/>
</dbReference>
<dbReference type="SMART" id="SM00483">
    <property type="entry name" value="POLXc"/>
    <property type="match status" value="1"/>
</dbReference>
<dbReference type="PRINTS" id="PR00869">
    <property type="entry name" value="DNAPOLX"/>
</dbReference>
<evidence type="ECO:0000259" key="8">
    <source>
        <dbReference type="SMART" id="SM00479"/>
    </source>
</evidence>
<reference evidence="10" key="1">
    <citation type="journal article" date="2019" name="Microorganisms">
        <title>DNA Damage Response Pathways in Dinoflagellates.</title>
        <authorList>
            <person name="Li C."/>
            <person name="Wong J."/>
        </authorList>
    </citation>
    <scope>NUCLEOTIDE SEQUENCE</scope>
</reference>
<dbReference type="InterPro" id="IPR043519">
    <property type="entry name" value="NT_sf"/>
</dbReference>
<dbReference type="Gene3D" id="3.30.460.10">
    <property type="entry name" value="Beta Polymerase, domain 2"/>
    <property type="match status" value="1"/>
</dbReference>
<dbReference type="InterPro" id="IPR012337">
    <property type="entry name" value="RNaseH-like_sf"/>
</dbReference>
<feature type="domain" description="Exonuclease" evidence="8">
    <location>
        <begin position="491"/>
        <end position="655"/>
    </location>
</feature>
<accession>A0A516AGW6</accession>
<evidence type="ECO:0000256" key="1">
    <source>
        <dbReference type="ARBA" id="ARBA00010489"/>
    </source>
</evidence>
<dbReference type="InterPro" id="IPR013520">
    <property type="entry name" value="Ribonucl_H"/>
</dbReference>
<dbReference type="InterPro" id="IPR002054">
    <property type="entry name" value="DNA-dir_DNA_pol_X"/>
</dbReference>
<keyword evidence="3" id="KW-0237">DNA synthesis</keyword>
<dbReference type="EMBL" id="MN126087">
    <property type="protein sequence ID" value="QDO16554.1"/>
    <property type="molecule type" value="mRNA"/>
</dbReference>
<dbReference type="InterPro" id="IPR037431">
    <property type="entry name" value="REX4_DEDDh_dom"/>
</dbReference>
<keyword evidence="7" id="KW-0378">Hydrolase</keyword>
<evidence type="ECO:0000256" key="7">
    <source>
        <dbReference type="ARBA" id="ARBA00022839"/>
    </source>
</evidence>
<keyword evidence="7" id="KW-0269">Exonuclease</keyword>
<dbReference type="SUPFAM" id="SSF53098">
    <property type="entry name" value="Ribonuclease H-like"/>
    <property type="match status" value="1"/>
</dbReference>
<dbReference type="GO" id="GO:0008408">
    <property type="term" value="F:3'-5' exonuclease activity"/>
    <property type="evidence" value="ECO:0007669"/>
    <property type="project" value="InterPro"/>
</dbReference>
<dbReference type="GO" id="GO:0006364">
    <property type="term" value="P:rRNA processing"/>
    <property type="evidence" value="ECO:0007669"/>
    <property type="project" value="InterPro"/>
</dbReference>
<evidence type="ECO:0000256" key="3">
    <source>
        <dbReference type="ARBA" id="ARBA00022634"/>
    </source>
</evidence>
<organism evidence="10">
    <name type="scientific">Crypthecodinium cohnii</name>
    <name type="common">Dinoflagellate</name>
    <name type="synonym">Glenodinium cohnii</name>
    <dbReference type="NCBI Taxonomy" id="2866"/>
    <lineage>
        <taxon>Eukaryota</taxon>
        <taxon>Sar</taxon>
        <taxon>Alveolata</taxon>
        <taxon>Dinophyceae</taxon>
        <taxon>Gonyaulacales</taxon>
        <taxon>Crypthecodiniaceae</taxon>
        <taxon>Crypthecodinium</taxon>
    </lineage>
</organism>
<dbReference type="GO" id="GO:0003887">
    <property type="term" value="F:DNA-directed DNA polymerase activity"/>
    <property type="evidence" value="ECO:0007669"/>
    <property type="project" value="InterPro"/>
</dbReference>
<comment type="similarity">
    <text evidence="1">Belongs to the REXO4 family.</text>
</comment>
<keyword evidence="6" id="KW-0235">DNA replication</keyword>